<evidence type="ECO:0000313" key="2">
    <source>
        <dbReference type="Proteomes" id="UP001476950"/>
    </source>
</evidence>
<dbReference type="Pfam" id="PF08852">
    <property type="entry name" value="DUF1822"/>
    <property type="match status" value="1"/>
</dbReference>
<name>A0ABV0KQM0_9CYAN</name>
<evidence type="ECO:0000313" key="1">
    <source>
        <dbReference type="EMBL" id="MEP1061333.1"/>
    </source>
</evidence>
<dbReference type="RefSeq" id="WP_190449692.1">
    <property type="nucleotide sequence ID" value="NZ_JAMPLM010000032.1"/>
</dbReference>
<dbReference type="InterPro" id="IPR014951">
    <property type="entry name" value="DUF1822"/>
</dbReference>
<dbReference type="EMBL" id="JAMPLM010000032">
    <property type="protein sequence ID" value="MEP1061333.1"/>
    <property type="molecule type" value="Genomic_DNA"/>
</dbReference>
<comment type="caution">
    <text evidence="1">The sequence shown here is derived from an EMBL/GenBank/DDBJ whole genome shotgun (WGS) entry which is preliminary data.</text>
</comment>
<reference evidence="1 2" key="1">
    <citation type="submission" date="2022-04" db="EMBL/GenBank/DDBJ databases">
        <title>Positive selection, recombination, and allopatry shape intraspecific diversity of widespread and dominant cyanobacteria.</title>
        <authorList>
            <person name="Wei J."/>
            <person name="Shu W."/>
            <person name="Hu C."/>
        </authorList>
    </citation>
    <scope>NUCLEOTIDE SEQUENCE [LARGE SCALE GENOMIC DNA]</scope>
    <source>
        <strain evidence="1 2">AS-A4</strain>
    </source>
</reference>
<dbReference type="Proteomes" id="UP001476950">
    <property type="component" value="Unassembled WGS sequence"/>
</dbReference>
<keyword evidence="2" id="KW-1185">Reference proteome</keyword>
<gene>
    <name evidence="1" type="ORF">NDI38_23155</name>
</gene>
<protein>
    <submittedName>
        <fullName evidence="1">DUF1822 family protein</fullName>
    </submittedName>
</protein>
<organism evidence="1 2">
    <name type="scientific">Stenomitos frigidus AS-A4</name>
    <dbReference type="NCBI Taxonomy" id="2933935"/>
    <lineage>
        <taxon>Bacteria</taxon>
        <taxon>Bacillati</taxon>
        <taxon>Cyanobacteriota</taxon>
        <taxon>Cyanophyceae</taxon>
        <taxon>Leptolyngbyales</taxon>
        <taxon>Leptolyngbyaceae</taxon>
        <taxon>Stenomitos</taxon>
    </lineage>
</organism>
<proteinExistence type="predicted"/>
<accession>A0ABV0KQM0</accession>
<sequence>MQLLDTSTQWLEIPAMVHEAAWQREFSLAGDRVQAYLNQVCLQTVLPWLQEKSGIEPVVDTDYPEVWELVNGCAINIGNTRLILLPTEAMDKNEFRVPQEWVDLPTWIGDYYLAVEVDTDEQWLNLWGYTTHQALKSIGAYDEHDRTYSLDESDVIQDLTVFWVMQQLPAEPTRADIPALSPLTEVQAESLIQQLANRDVTLPRLEASFAEWGALLSSTWLQQFCERRRPRTNAPVSVNLSQWVQNVFETGWQAIEELFQTEPTLAFSFRREDEPEFIVRRAKRLQVGADTNVLLVVRLDPELDQRQRIWIQVLPWQGNASLPENLSVELLSATGAVLQSVQAGSQSNYVQLKRFKCTVGTPFRLQIVCADTRIIEEFIA</sequence>